<comment type="caution">
    <text evidence="1">The sequence shown here is derived from an EMBL/GenBank/DDBJ whole genome shotgun (WGS) entry which is preliminary data.</text>
</comment>
<reference evidence="1 2" key="1">
    <citation type="submission" date="2020-12" db="EMBL/GenBank/DDBJ databases">
        <title>Vagococcus allomyrinae sp. nov. and Enterococcus lavae sp. nov., isolated from the larvae of Allomyrina dichotoma.</title>
        <authorList>
            <person name="Lee S.D."/>
        </authorList>
    </citation>
    <scope>NUCLEOTIDE SEQUENCE [LARGE SCALE GENOMIC DNA]</scope>
    <source>
        <strain evidence="1 2">BWM-S5</strain>
    </source>
</reference>
<name>A0ABS4CM67_9ENTE</name>
<keyword evidence="2" id="KW-1185">Reference proteome</keyword>
<proteinExistence type="predicted"/>
<dbReference type="RefSeq" id="WP_209557660.1">
    <property type="nucleotide sequence ID" value="NZ_JAEDXU010000005.1"/>
</dbReference>
<accession>A0ABS4CM67</accession>
<dbReference type="PANTHER" id="PTHR28139">
    <property type="entry name" value="UPF0768 PROTEIN YBL029C-A"/>
    <property type="match status" value="1"/>
</dbReference>
<dbReference type="PANTHER" id="PTHR28139:SF1">
    <property type="entry name" value="UPF0768 PROTEIN YBL029C-A"/>
    <property type="match status" value="1"/>
</dbReference>
<evidence type="ECO:0000313" key="2">
    <source>
        <dbReference type="Proteomes" id="UP000673375"/>
    </source>
</evidence>
<sequence>MFIVWGSRGFEKDLGETVVRCTCGNCNNDVVMEAKQVGRKFTLFWIPLFTTSSAYYMLCPICHHGKEMTKAMIEQYLVSDTEPSAE</sequence>
<gene>
    <name evidence="1" type="ORF">I6N96_11375</name>
</gene>
<protein>
    <submittedName>
        <fullName evidence="1">Zinc-ribbon domain-containing protein</fullName>
    </submittedName>
</protein>
<dbReference type="Proteomes" id="UP000673375">
    <property type="component" value="Unassembled WGS sequence"/>
</dbReference>
<evidence type="ECO:0000313" key="1">
    <source>
        <dbReference type="EMBL" id="MBP1046869.1"/>
    </source>
</evidence>
<dbReference type="EMBL" id="JAEDXU010000005">
    <property type="protein sequence ID" value="MBP1046869.1"/>
    <property type="molecule type" value="Genomic_DNA"/>
</dbReference>
<organism evidence="1 2">
    <name type="scientific">Enterococcus larvae</name>
    <dbReference type="NCBI Taxonomy" id="2794352"/>
    <lineage>
        <taxon>Bacteria</taxon>
        <taxon>Bacillati</taxon>
        <taxon>Bacillota</taxon>
        <taxon>Bacilli</taxon>
        <taxon>Lactobacillales</taxon>
        <taxon>Enterococcaceae</taxon>
        <taxon>Enterococcus</taxon>
    </lineage>
</organism>